<dbReference type="Proteomes" id="UP001344906">
    <property type="component" value="Unassembled WGS sequence"/>
</dbReference>
<dbReference type="Gene3D" id="3.40.50.10420">
    <property type="entry name" value="NagB/RpiA/CoA transferase-like"/>
    <property type="match status" value="1"/>
</dbReference>
<sequence>MSNPAKEEMLLRIRRALANAPEPDPHQPAFRVHDDRERSALLQDFTERLTDYKAQVTMTSMEALPQALVDVCQQRGIQSLAVPADLPEALHPAHLMVVRDEPLLTLSELDGVDAVITGCALAISQTGTIILDGGRWQGRRALSLVPDRHLCIVRAEQVVGLVPEAIKHLQTSATQPLTFISGPSATSDIELSRVEGVHGPRYLHIFLIDA</sequence>
<dbReference type="PANTHER" id="PTHR43682:SF1">
    <property type="entry name" value="LACTATE UTILIZATION PROTEIN C"/>
    <property type="match status" value="1"/>
</dbReference>
<dbReference type="InterPro" id="IPR003741">
    <property type="entry name" value="LUD_dom"/>
</dbReference>
<keyword evidence="3" id="KW-1185">Reference proteome</keyword>
<evidence type="ECO:0000313" key="3">
    <source>
        <dbReference type="Proteomes" id="UP001344906"/>
    </source>
</evidence>
<dbReference type="Pfam" id="PF02589">
    <property type="entry name" value="LUD_dom"/>
    <property type="match status" value="1"/>
</dbReference>
<dbReference type="InterPro" id="IPR037171">
    <property type="entry name" value="NagB/RpiA_transferase-like"/>
</dbReference>
<comment type="caution">
    <text evidence="2">The sequence shown here is derived from an EMBL/GenBank/DDBJ whole genome shotgun (WGS) entry which is preliminary data.</text>
</comment>
<organism evidence="2 3">
    <name type="scientific">Dictyobacter halimunensis</name>
    <dbReference type="NCBI Taxonomy" id="3026934"/>
    <lineage>
        <taxon>Bacteria</taxon>
        <taxon>Bacillati</taxon>
        <taxon>Chloroflexota</taxon>
        <taxon>Ktedonobacteria</taxon>
        <taxon>Ktedonobacterales</taxon>
        <taxon>Dictyobacteraceae</taxon>
        <taxon>Dictyobacter</taxon>
    </lineage>
</organism>
<accession>A0ABQ6FNC2</accession>
<dbReference type="EMBL" id="BSRI01000001">
    <property type="protein sequence ID" value="GLV55768.1"/>
    <property type="molecule type" value="Genomic_DNA"/>
</dbReference>
<proteinExistence type="predicted"/>
<protein>
    <recommendedName>
        <fullName evidence="1">LUD domain-containing protein</fullName>
    </recommendedName>
</protein>
<evidence type="ECO:0000313" key="2">
    <source>
        <dbReference type="EMBL" id="GLV55768.1"/>
    </source>
</evidence>
<name>A0ABQ6FNC2_9CHLR</name>
<evidence type="ECO:0000259" key="1">
    <source>
        <dbReference type="Pfam" id="PF02589"/>
    </source>
</evidence>
<dbReference type="PANTHER" id="PTHR43682">
    <property type="entry name" value="LACTATE UTILIZATION PROTEIN C"/>
    <property type="match status" value="1"/>
</dbReference>
<dbReference type="SUPFAM" id="SSF100950">
    <property type="entry name" value="NagB/RpiA/CoA transferase-like"/>
    <property type="match status" value="1"/>
</dbReference>
<dbReference type="RefSeq" id="WP_338250414.1">
    <property type="nucleotide sequence ID" value="NZ_BSRI01000001.1"/>
</dbReference>
<reference evidence="2 3" key="1">
    <citation type="submission" date="2023-02" db="EMBL/GenBank/DDBJ databases">
        <title>Dictyobacter halimunensis sp. nov., a new member of the class Ktedonobacteria from forest soil in a geothermal area.</title>
        <authorList>
            <person name="Rachmania M.K."/>
            <person name="Ningsih F."/>
            <person name="Sakai Y."/>
            <person name="Yabe S."/>
            <person name="Yokota A."/>
            <person name="Sjamsuridzal W."/>
        </authorList>
    </citation>
    <scope>NUCLEOTIDE SEQUENCE [LARGE SCALE GENOMIC DNA]</scope>
    <source>
        <strain evidence="2 3">S3.2.2.5</strain>
    </source>
</reference>
<gene>
    <name evidence="2" type="ORF">KDH_26120</name>
</gene>
<dbReference type="InterPro" id="IPR024185">
    <property type="entry name" value="FTHF_cligase-like_sf"/>
</dbReference>
<feature type="domain" description="LUD" evidence="1">
    <location>
        <begin position="43"/>
        <end position="208"/>
    </location>
</feature>